<gene>
    <name evidence="1" type="ORF">OUZ56_024902</name>
</gene>
<comment type="caution">
    <text evidence="1">The sequence shown here is derived from an EMBL/GenBank/DDBJ whole genome shotgun (WGS) entry which is preliminary data.</text>
</comment>
<protein>
    <submittedName>
        <fullName evidence="1">Uncharacterized protein</fullName>
    </submittedName>
</protein>
<evidence type="ECO:0000313" key="2">
    <source>
        <dbReference type="Proteomes" id="UP001234178"/>
    </source>
</evidence>
<keyword evidence="2" id="KW-1185">Reference proteome</keyword>
<organism evidence="1 2">
    <name type="scientific">Daphnia magna</name>
    <dbReference type="NCBI Taxonomy" id="35525"/>
    <lineage>
        <taxon>Eukaryota</taxon>
        <taxon>Metazoa</taxon>
        <taxon>Ecdysozoa</taxon>
        <taxon>Arthropoda</taxon>
        <taxon>Crustacea</taxon>
        <taxon>Branchiopoda</taxon>
        <taxon>Diplostraca</taxon>
        <taxon>Cladocera</taxon>
        <taxon>Anomopoda</taxon>
        <taxon>Daphniidae</taxon>
        <taxon>Daphnia</taxon>
    </lineage>
</organism>
<accession>A0ABQ9ZJ03</accession>
<sequence length="83" mass="9349">MLELEMNRVGVQVLFSASESDVRTRVQFGWCPSALTPPIAPRLNSPRKTATGNRLTLYPQNKKGVVYGISWSTSKVRQTRKKN</sequence>
<name>A0ABQ9ZJ03_9CRUS</name>
<proteinExistence type="predicted"/>
<dbReference type="EMBL" id="JAOYFB010000004">
    <property type="protein sequence ID" value="KAK4012668.1"/>
    <property type="molecule type" value="Genomic_DNA"/>
</dbReference>
<reference evidence="1 2" key="1">
    <citation type="journal article" date="2023" name="Nucleic Acids Res.">
        <title>The hologenome of Daphnia magna reveals possible DNA methylation and microbiome-mediated evolution of the host genome.</title>
        <authorList>
            <person name="Chaturvedi A."/>
            <person name="Li X."/>
            <person name="Dhandapani V."/>
            <person name="Marshall H."/>
            <person name="Kissane S."/>
            <person name="Cuenca-Cambronero M."/>
            <person name="Asole G."/>
            <person name="Calvet F."/>
            <person name="Ruiz-Romero M."/>
            <person name="Marangio P."/>
            <person name="Guigo R."/>
            <person name="Rago D."/>
            <person name="Mirbahai L."/>
            <person name="Eastwood N."/>
            <person name="Colbourne J.K."/>
            <person name="Zhou J."/>
            <person name="Mallon E."/>
            <person name="Orsini L."/>
        </authorList>
    </citation>
    <scope>NUCLEOTIDE SEQUENCE [LARGE SCALE GENOMIC DNA]</scope>
    <source>
        <strain evidence="1">LRV0_1</strain>
    </source>
</reference>
<dbReference type="Proteomes" id="UP001234178">
    <property type="component" value="Unassembled WGS sequence"/>
</dbReference>
<evidence type="ECO:0000313" key="1">
    <source>
        <dbReference type="EMBL" id="KAK4012668.1"/>
    </source>
</evidence>